<keyword evidence="2" id="KW-1185">Reference proteome</keyword>
<evidence type="ECO:0000313" key="2">
    <source>
        <dbReference type="Proteomes" id="UP001295423"/>
    </source>
</evidence>
<dbReference type="EMBL" id="CAKOGP040000029">
    <property type="protein sequence ID" value="CAJ1927995.1"/>
    <property type="molecule type" value="Genomic_DNA"/>
</dbReference>
<evidence type="ECO:0000313" key="1">
    <source>
        <dbReference type="EMBL" id="CAJ1927995.1"/>
    </source>
</evidence>
<sequence>MSSKEHGSPSEGMMCLATMEDITVENYVEYQAHPSLEWRPCQYEQSVVDQLLKSQFGEYVGKVKKTDCQAELRRLLASGPPIYISDKHAMPLPAGDTHIIKLWYSSDSQERPAVLEGALQGQDRKKLWDDLSEFLIAEGTEEGD</sequence>
<dbReference type="AlphaFoldDB" id="A0AAD2FCX3"/>
<accession>A0AAD2FCX3</accession>
<protein>
    <submittedName>
        <fullName evidence="1">Uncharacterized protein</fullName>
    </submittedName>
</protein>
<name>A0AAD2FCX3_9STRA</name>
<dbReference type="Proteomes" id="UP001295423">
    <property type="component" value="Unassembled WGS sequence"/>
</dbReference>
<reference evidence="1" key="1">
    <citation type="submission" date="2023-08" db="EMBL/GenBank/DDBJ databases">
        <authorList>
            <person name="Audoor S."/>
            <person name="Bilcke G."/>
        </authorList>
    </citation>
    <scope>NUCLEOTIDE SEQUENCE</scope>
</reference>
<gene>
    <name evidence="1" type="ORF">CYCCA115_LOCUS1383</name>
</gene>
<proteinExistence type="predicted"/>
<comment type="caution">
    <text evidence="1">The sequence shown here is derived from an EMBL/GenBank/DDBJ whole genome shotgun (WGS) entry which is preliminary data.</text>
</comment>
<organism evidence="1 2">
    <name type="scientific">Cylindrotheca closterium</name>
    <dbReference type="NCBI Taxonomy" id="2856"/>
    <lineage>
        <taxon>Eukaryota</taxon>
        <taxon>Sar</taxon>
        <taxon>Stramenopiles</taxon>
        <taxon>Ochrophyta</taxon>
        <taxon>Bacillariophyta</taxon>
        <taxon>Bacillariophyceae</taxon>
        <taxon>Bacillariophycidae</taxon>
        <taxon>Bacillariales</taxon>
        <taxon>Bacillariaceae</taxon>
        <taxon>Cylindrotheca</taxon>
    </lineage>
</organism>